<name>A0A0V1HMP7_9BILA</name>
<dbReference type="AlphaFoldDB" id="A0A0V1HMP7"/>
<accession>A0A0V1HMP7</accession>
<dbReference type="OrthoDB" id="5864015at2759"/>
<dbReference type="EMBL" id="JYDP01000049">
    <property type="protein sequence ID" value="KRZ11520.1"/>
    <property type="molecule type" value="Genomic_DNA"/>
</dbReference>
<organism evidence="1 2">
    <name type="scientific">Trichinella zimbabwensis</name>
    <dbReference type="NCBI Taxonomy" id="268475"/>
    <lineage>
        <taxon>Eukaryota</taxon>
        <taxon>Metazoa</taxon>
        <taxon>Ecdysozoa</taxon>
        <taxon>Nematoda</taxon>
        <taxon>Enoplea</taxon>
        <taxon>Dorylaimia</taxon>
        <taxon>Trichinellida</taxon>
        <taxon>Trichinellidae</taxon>
        <taxon>Trichinella</taxon>
    </lineage>
</organism>
<gene>
    <name evidence="1" type="ORF">T11_16221</name>
</gene>
<protein>
    <submittedName>
        <fullName evidence="1">Uncharacterized protein</fullName>
    </submittedName>
</protein>
<dbReference type="Proteomes" id="UP000055024">
    <property type="component" value="Unassembled WGS sequence"/>
</dbReference>
<reference evidence="1 2" key="1">
    <citation type="submission" date="2015-01" db="EMBL/GenBank/DDBJ databases">
        <title>Evolution of Trichinella species and genotypes.</title>
        <authorList>
            <person name="Korhonen P.K."/>
            <person name="Edoardo P."/>
            <person name="Giuseppe L.R."/>
            <person name="Gasser R.B."/>
        </authorList>
    </citation>
    <scope>NUCLEOTIDE SEQUENCE [LARGE SCALE GENOMIC DNA]</scope>
    <source>
        <strain evidence="1">ISS1029</strain>
    </source>
</reference>
<proteinExistence type="predicted"/>
<keyword evidence="2" id="KW-1185">Reference proteome</keyword>
<evidence type="ECO:0000313" key="1">
    <source>
        <dbReference type="EMBL" id="KRZ11520.1"/>
    </source>
</evidence>
<sequence length="136" mass="14976">MDEIARHLGCLTALGKDPSTGDMTASVAFLPHLAERFPEETRLAYDFHVQSGSGSKNDLREFLDFNQVRVAAMRAAAAHSGGGRVVETVRRRIRSSRAALNPVRGETHRQGVRDRAARDSHQQLSILYGCTLCCLL</sequence>
<comment type="caution">
    <text evidence="1">The sequence shown here is derived from an EMBL/GenBank/DDBJ whole genome shotgun (WGS) entry which is preliminary data.</text>
</comment>
<evidence type="ECO:0000313" key="2">
    <source>
        <dbReference type="Proteomes" id="UP000055024"/>
    </source>
</evidence>